<dbReference type="AlphaFoldDB" id="A0A420YIP5"/>
<feature type="region of interest" description="Disordered" evidence="1">
    <location>
        <begin position="102"/>
        <end position="144"/>
    </location>
</feature>
<organism evidence="2 3">
    <name type="scientific">Coniochaeta pulveracea</name>
    <dbReference type="NCBI Taxonomy" id="177199"/>
    <lineage>
        <taxon>Eukaryota</taxon>
        <taxon>Fungi</taxon>
        <taxon>Dikarya</taxon>
        <taxon>Ascomycota</taxon>
        <taxon>Pezizomycotina</taxon>
        <taxon>Sordariomycetes</taxon>
        <taxon>Sordariomycetidae</taxon>
        <taxon>Coniochaetales</taxon>
        <taxon>Coniochaetaceae</taxon>
        <taxon>Coniochaeta</taxon>
    </lineage>
</organism>
<reference evidence="2 3" key="1">
    <citation type="submission" date="2018-08" db="EMBL/GenBank/DDBJ databases">
        <title>Draft genome of the lignicolous fungus Coniochaeta pulveracea.</title>
        <authorList>
            <person name="Borstlap C.J."/>
            <person name="De Witt R.N."/>
            <person name="Botha A."/>
            <person name="Volschenk H."/>
        </authorList>
    </citation>
    <scope>NUCLEOTIDE SEQUENCE [LARGE SCALE GENOMIC DNA]</scope>
    <source>
        <strain evidence="2 3">CAB683</strain>
    </source>
</reference>
<keyword evidence="3" id="KW-1185">Reference proteome</keyword>
<feature type="compositionally biased region" description="Basic and acidic residues" evidence="1">
    <location>
        <begin position="108"/>
        <end position="118"/>
    </location>
</feature>
<evidence type="ECO:0000313" key="3">
    <source>
        <dbReference type="Proteomes" id="UP000275385"/>
    </source>
</evidence>
<comment type="caution">
    <text evidence="2">The sequence shown here is derived from an EMBL/GenBank/DDBJ whole genome shotgun (WGS) entry which is preliminary data.</text>
</comment>
<gene>
    <name evidence="2" type="ORF">DL546_009385</name>
</gene>
<protein>
    <submittedName>
        <fullName evidence="2">Uncharacterized protein</fullName>
    </submittedName>
</protein>
<sequence>MDESREPWVKLTFLMVAAKDENGYLTGSCGQGDLSNPHLDLRLLYRHANLVRLGQILETGLILPICLMTDRLAEPLNTPVLAYLLLHVDLSPPLLYLEPLSQAKRPHPRPDNLRHEDLSLVPAAAAAKNHDKPSFPLAPTPSCE</sequence>
<accession>A0A420YIP5</accession>
<proteinExistence type="predicted"/>
<evidence type="ECO:0000256" key="1">
    <source>
        <dbReference type="SAM" id="MobiDB-lite"/>
    </source>
</evidence>
<evidence type="ECO:0000313" key="2">
    <source>
        <dbReference type="EMBL" id="RKU47705.1"/>
    </source>
</evidence>
<name>A0A420YIP5_9PEZI</name>
<dbReference type="Proteomes" id="UP000275385">
    <property type="component" value="Unassembled WGS sequence"/>
</dbReference>
<dbReference type="EMBL" id="QVQW01000008">
    <property type="protein sequence ID" value="RKU47705.1"/>
    <property type="molecule type" value="Genomic_DNA"/>
</dbReference>